<feature type="transmembrane region" description="Helical" evidence="1">
    <location>
        <begin position="30"/>
        <end position="52"/>
    </location>
</feature>
<keyword evidence="3" id="KW-1185">Reference proteome</keyword>
<keyword evidence="1" id="KW-1133">Transmembrane helix</keyword>
<evidence type="ECO:0000313" key="2">
    <source>
        <dbReference type="EMBL" id="KAF1983814.1"/>
    </source>
</evidence>
<sequence length="114" mass="12933">MDVPRHVHFYTRLRLFYFAHSPPSTAFPSFSSALSFSLYAIISTGLLSLVSITKMQQVPRSPNSCVWVDVHTRLSVPRVGMSRLLNGRPRNCFPAAVGRRYAAYTHLHEPCRVQ</sequence>
<name>A0A6G1GSN6_9PEZI</name>
<accession>A0A6G1GSN6</accession>
<keyword evidence="1" id="KW-0812">Transmembrane</keyword>
<evidence type="ECO:0000256" key="1">
    <source>
        <dbReference type="SAM" id="Phobius"/>
    </source>
</evidence>
<evidence type="ECO:0000313" key="3">
    <source>
        <dbReference type="Proteomes" id="UP000800041"/>
    </source>
</evidence>
<proteinExistence type="predicted"/>
<organism evidence="2 3">
    <name type="scientific">Aulographum hederae CBS 113979</name>
    <dbReference type="NCBI Taxonomy" id="1176131"/>
    <lineage>
        <taxon>Eukaryota</taxon>
        <taxon>Fungi</taxon>
        <taxon>Dikarya</taxon>
        <taxon>Ascomycota</taxon>
        <taxon>Pezizomycotina</taxon>
        <taxon>Dothideomycetes</taxon>
        <taxon>Pleosporomycetidae</taxon>
        <taxon>Aulographales</taxon>
        <taxon>Aulographaceae</taxon>
    </lineage>
</organism>
<gene>
    <name evidence="2" type="ORF">K402DRAFT_156614</name>
</gene>
<dbReference type="AlphaFoldDB" id="A0A6G1GSN6"/>
<keyword evidence="1" id="KW-0472">Membrane</keyword>
<protein>
    <submittedName>
        <fullName evidence="2">Uncharacterized protein</fullName>
    </submittedName>
</protein>
<dbReference type="Proteomes" id="UP000800041">
    <property type="component" value="Unassembled WGS sequence"/>
</dbReference>
<dbReference type="EMBL" id="ML977172">
    <property type="protein sequence ID" value="KAF1983814.1"/>
    <property type="molecule type" value="Genomic_DNA"/>
</dbReference>
<reference evidence="2" key="1">
    <citation type="journal article" date="2020" name="Stud. Mycol.">
        <title>101 Dothideomycetes genomes: a test case for predicting lifestyles and emergence of pathogens.</title>
        <authorList>
            <person name="Haridas S."/>
            <person name="Albert R."/>
            <person name="Binder M."/>
            <person name="Bloem J."/>
            <person name="Labutti K."/>
            <person name="Salamov A."/>
            <person name="Andreopoulos B."/>
            <person name="Baker S."/>
            <person name="Barry K."/>
            <person name="Bills G."/>
            <person name="Bluhm B."/>
            <person name="Cannon C."/>
            <person name="Castanera R."/>
            <person name="Culley D."/>
            <person name="Daum C."/>
            <person name="Ezra D."/>
            <person name="Gonzalez J."/>
            <person name="Henrissat B."/>
            <person name="Kuo A."/>
            <person name="Liang C."/>
            <person name="Lipzen A."/>
            <person name="Lutzoni F."/>
            <person name="Magnuson J."/>
            <person name="Mondo S."/>
            <person name="Nolan M."/>
            <person name="Ohm R."/>
            <person name="Pangilinan J."/>
            <person name="Park H.-J."/>
            <person name="Ramirez L."/>
            <person name="Alfaro M."/>
            <person name="Sun H."/>
            <person name="Tritt A."/>
            <person name="Yoshinaga Y."/>
            <person name="Zwiers L.-H."/>
            <person name="Turgeon B."/>
            <person name="Goodwin S."/>
            <person name="Spatafora J."/>
            <person name="Crous P."/>
            <person name="Grigoriev I."/>
        </authorList>
    </citation>
    <scope>NUCLEOTIDE SEQUENCE</scope>
    <source>
        <strain evidence="2">CBS 113979</strain>
    </source>
</reference>